<reference evidence="2" key="1">
    <citation type="journal article" date="2020" name="mSystems">
        <title>Genome- and Community-Level Interaction Insights into Carbon Utilization and Element Cycling Functions of Hydrothermarchaeota in Hydrothermal Sediment.</title>
        <authorList>
            <person name="Zhou Z."/>
            <person name="Liu Y."/>
            <person name="Xu W."/>
            <person name="Pan J."/>
            <person name="Luo Z.H."/>
            <person name="Li M."/>
        </authorList>
    </citation>
    <scope>NUCLEOTIDE SEQUENCE [LARGE SCALE GENOMIC DNA]</scope>
    <source>
        <strain evidence="2">SpSt-381</strain>
    </source>
</reference>
<feature type="signal peptide" evidence="1">
    <location>
        <begin position="1"/>
        <end position="22"/>
    </location>
</feature>
<evidence type="ECO:0000313" key="2">
    <source>
        <dbReference type="EMBL" id="HGZ42751.1"/>
    </source>
</evidence>
<proteinExistence type="predicted"/>
<dbReference type="Gene3D" id="2.60.40.4070">
    <property type="match status" value="1"/>
</dbReference>
<dbReference type="AlphaFoldDB" id="A0A832I108"/>
<feature type="chain" id="PRO_5032786552" evidence="1">
    <location>
        <begin position="23"/>
        <end position="308"/>
    </location>
</feature>
<evidence type="ECO:0000256" key="1">
    <source>
        <dbReference type="SAM" id="SignalP"/>
    </source>
</evidence>
<organism evidence="2">
    <name type="scientific">Eiseniibacteriota bacterium</name>
    <dbReference type="NCBI Taxonomy" id="2212470"/>
    <lineage>
        <taxon>Bacteria</taxon>
        <taxon>Candidatus Eiseniibacteriota</taxon>
    </lineage>
</organism>
<dbReference type="EMBL" id="DSQF01000012">
    <property type="protein sequence ID" value="HGZ42751.1"/>
    <property type="molecule type" value="Genomic_DNA"/>
</dbReference>
<keyword evidence="1" id="KW-0732">Signal</keyword>
<comment type="caution">
    <text evidence="2">The sequence shown here is derived from an EMBL/GenBank/DDBJ whole genome shotgun (WGS) entry which is preliminary data.</text>
</comment>
<accession>A0A832I108</accession>
<name>A0A832I108_UNCEI</name>
<gene>
    <name evidence="2" type="ORF">ENR23_04865</name>
</gene>
<sequence length="308" mass="31650">MRRIVTSLLVCAAVAAAAPARATPLGSNLIVNGDAESCVPGPSGYEVVAIPGWSVLGNLTAVSWTTGGGFPVNSDPGPAVRGAAFFAGGPEEDLSEMSQTIDISDLAALIDAGSLNFRLAGYLGGYNGQQDNAQLTATFRDGAATTVGSATIGPVFITDRAGLTGMVLRAQEGAVPPGTRTVQLQLVCTRTAGSYDDGYADSLTFVLSHSTASVVPGGASAAIQFLPVSPNPVRGAARFAFRLPQSGEARLDVYDLVGRRVETVLAGALAEGDHAVTWKRGADITPGVYFARLQVGAEALRRPFVVLD</sequence>
<protein>
    <submittedName>
        <fullName evidence="2">T9SS type A sorting domain-containing protein</fullName>
    </submittedName>
</protein>